<proteinExistence type="predicted"/>
<dbReference type="eggNOG" id="ENOG502S19W">
    <property type="taxonomic scope" value="Eukaryota"/>
</dbReference>
<feature type="region of interest" description="Disordered" evidence="1">
    <location>
        <begin position="27"/>
        <end position="52"/>
    </location>
</feature>
<dbReference type="EMBL" id="KB456270">
    <property type="protein sequence ID" value="EMF09047.1"/>
    <property type="molecule type" value="Genomic_DNA"/>
</dbReference>
<feature type="region of interest" description="Disordered" evidence="1">
    <location>
        <begin position="148"/>
        <end position="168"/>
    </location>
</feature>
<dbReference type="STRING" id="692275.M3CYA1"/>
<dbReference type="RefSeq" id="XP_016757168.1">
    <property type="nucleotide sequence ID" value="XM_016907112.1"/>
</dbReference>
<dbReference type="AlphaFoldDB" id="M3CYA1"/>
<feature type="compositionally biased region" description="Polar residues" evidence="1">
    <location>
        <begin position="34"/>
        <end position="43"/>
    </location>
</feature>
<gene>
    <name evidence="2" type="ORF">SEPMUDRAFT_151898</name>
</gene>
<feature type="region of interest" description="Disordered" evidence="1">
    <location>
        <begin position="76"/>
        <end position="116"/>
    </location>
</feature>
<dbReference type="Proteomes" id="UP000016931">
    <property type="component" value="Unassembled WGS sequence"/>
</dbReference>
<evidence type="ECO:0000256" key="1">
    <source>
        <dbReference type="SAM" id="MobiDB-lite"/>
    </source>
</evidence>
<feature type="compositionally biased region" description="Polar residues" evidence="1">
    <location>
        <begin position="90"/>
        <end position="100"/>
    </location>
</feature>
<evidence type="ECO:0000313" key="2">
    <source>
        <dbReference type="EMBL" id="EMF09047.1"/>
    </source>
</evidence>
<reference evidence="2 3" key="1">
    <citation type="journal article" date="2012" name="PLoS Pathog.">
        <title>Diverse lifestyles and strategies of plant pathogenesis encoded in the genomes of eighteen Dothideomycetes fungi.</title>
        <authorList>
            <person name="Ohm R.A."/>
            <person name="Feau N."/>
            <person name="Henrissat B."/>
            <person name="Schoch C.L."/>
            <person name="Horwitz B.A."/>
            <person name="Barry K.W."/>
            <person name="Condon B.J."/>
            <person name="Copeland A.C."/>
            <person name="Dhillon B."/>
            <person name="Glaser F."/>
            <person name="Hesse C.N."/>
            <person name="Kosti I."/>
            <person name="LaButti K."/>
            <person name="Lindquist E.A."/>
            <person name="Lucas S."/>
            <person name="Salamov A.A."/>
            <person name="Bradshaw R.E."/>
            <person name="Ciuffetti L."/>
            <person name="Hamelin R.C."/>
            <person name="Kema G.H.J."/>
            <person name="Lawrence C."/>
            <person name="Scott J.A."/>
            <person name="Spatafora J.W."/>
            <person name="Turgeon B.G."/>
            <person name="de Wit P.J.G.M."/>
            <person name="Zhong S."/>
            <person name="Goodwin S.B."/>
            <person name="Grigoriev I.V."/>
        </authorList>
    </citation>
    <scope>NUCLEOTIDE SEQUENCE [LARGE SCALE GENOMIC DNA]</scope>
    <source>
        <strain evidence="2 3">SO2202</strain>
    </source>
</reference>
<accession>M3CYA1</accession>
<sequence length="1088" mass="123384">MPHGRLTALGKQLRQVLATISRSQTAHACPATARRNTSYTQQPALHATDAPNGIANRTTARASAATNGEQLLNFNPISAADGLDPHESNKTSAADGSQSHEFNHVPAASRQRFRARHSRCKRGVDPIGSALRATGKAHLHFVRSTHMPNLHSRSRDPKRRIGSKNKRRRAAAGAVSLQSILGNFMKAGDWGVDPLSADWQTTYSPSIQEAEHLRVRGYDVQDVAAWAAIIGNEDVFEAANTLATRNRSSGVFATPLFVFLKLLRRPDILAGSLRVLLELAYTIFGERAKLLAYPRSDDDARFIAVVRLLRHARELWPASVLSIVQLYLRGPQLDRATETDSQLYRFAEVDTCKYLSTETYRLNKLMSLVSLSTSEQPFKNCDHQEAALIPILRYMSEYEPPLHIDRQGYRAVIRIQLAQRKTSDEQQWAGLQALSWPPWKEDRTGMDALITKHGHGTSRASKTLLRMREAGYRPLKWEQLAQIYAGWDVDGTPTIQTRARLEEPGLWLSKSSPNSIFESAQWAARIITTRTIQEAWACYLAWEGKQLPPSQDVFLAIAMKLREEARRPHLEHKRASQAAQQKAWPLFPGDVKELSPLPPSTHLETYTRTPPPPNLQDFYEDLREKGFRLRGYTLAYFIRHARTLPFGLALIRHSARQYPGLTHMLSRQQTPELTKVPPVIYNAVVTLFSRFAYVPPLVDISSAPSSINETSSFVQDDLNHSSGMNHRSGIVHAIHLLRLRPASAVHMWDAVHQGLTRERNISFLETFPFDRTVPASSEHSAEDISEDLKRCGGIFQAFRLSRWICNLQARYGVKFSTSAFYSVCIVTEYRAAATWTVLQVAEANGHASEGHQSSVQFEKLVNAAKSLYITKVDGSKGKCQVLASPHILFRQLVGLDDKPVESGADESRPPHLLTVPSPAVLHVYIRALGWLSRYLELHHLAQWMLKFRGELLVRRKQDRNGDEMMRRAIVALRVFLERSWLPGCKAGINYQVWDDGSALADTRKRLQAMQAPASDELIDSIKDIVEQVEEWGGWPSDDEVEWYSADQRFQSSREYYEKWKQKRIEKRTERLKWWQEKRNKKRNQESEV</sequence>
<dbReference type="GeneID" id="27904249"/>
<name>M3CYA1_SPHMS</name>
<protein>
    <submittedName>
        <fullName evidence="2">Uncharacterized protein</fullName>
    </submittedName>
</protein>
<dbReference type="HOGENOM" id="CLU_005247_1_1_1"/>
<dbReference type="OMA" id="YVPSEPP"/>
<feature type="compositionally biased region" description="Basic residues" evidence="1">
    <location>
        <begin position="156"/>
        <end position="168"/>
    </location>
</feature>
<organism evidence="2 3">
    <name type="scientific">Sphaerulina musiva (strain SO2202)</name>
    <name type="common">Poplar stem canker fungus</name>
    <name type="synonym">Septoria musiva</name>
    <dbReference type="NCBI Taxonomy" id="692275"/>
    <lineage>
        <taxon>Eukaryota</taxon>
        <taxon>Fungi</taxon>
        <taxon>Dikarya</taxon>
        <taxon>Ascomycota</taxon>
        <taxon>Pezizomycotina</taxon>
        <taxon>Dothideomycetes</taxon>
        <taxon>Dothideomycetidae</taxon>
        <taxon>Mycosphaerellales</taxon>
        <taxon>Mycosphaerellaceae</taxon>
        <taxon>Sphaerulina</taxon>
    </lineage>
</organism>
<keyword evidence="3" id="KW-1185">Reference proteome</keyword>
<dbReference type="OrthoDB" id="410701at2759"/>
<evidence type="ECO:0000313" key="3">
    <source>
        <dbReference type="Proteomes" id="UP000016931"/>
    </source>
</evidence>